<dbReference type="PANTHER" id="PTHR32196:SF69">
    <property type="entry name" value="BRANCHED-CHAIN AMINO ACID TRANSPORT SYSTEM, PERMEASE PROTEIN"/>
    <property type="match status" value="1"/>
</dbReference>
<organism evidence="6 7">
    <name type="scientific">Mucilaginibacter ginkgonis</name>
    <dbReference type="NCBI Taxonomy" id="2682091"/>
    <lineage>
        <taxon>Bacteria</taxon>
        <taxon>Pseudomonadati</taxon>
        <taxon>Bacteroidota</taxon>
        <taxon>Sphingobacteriia</taxon>
        <taxon>Sphingobacteriales</taxon>
        <taxon>Sphingobacteriaceae</taxon>
        <taxon>Mucilaginibacter</taxon>
    </lineage>
</organism>
<evidence type="ECO:0000256" key="3">
    <source>
        <dbReference type="ARBA" id="ARBA00022692"/>
    </source>
</evidence>
<evidence type="ECO:0000256" key="5">
    <source>
        <dbReference type="ARBA" id="ARBA00023136"/>
    </source>
</evidence>
<keyword evidence="4" id="KW-1133">Transmembrane helix</keyword>
<keyword evidence="5" id="KW-0472">Membrane</keyword>
<dbReference type="Proteomes" id="UP000429232">
    <property type="component" value="Chromosome"/>
</dbReference>
<sequence length="290" mass="30545">MGFYLTAILQALCLSGLVLGIYISMKIFNIPDITTDGSYTLGGSVTAAMLSHQQSLWVTILVVLVAGAVAGALTGLIHTKLKINALLAGILVMTGLYSINLTILGRSNVPLIGTASIFELIHLKIDSNVNSLIMLIVIGITLMATIGYLLKTDFGIAMRATGNSEQMIKALGVSTDRMKIIGLAVANVLTALSGFMMTQLQGYADINMGIGIVITGLGSVIIAETLINWLRINAINTVLKLVIVGAVIFQLVLALTLAIGVDANLLKLVTAVFVLLIVGLPRLTLSARND</sequence>
<dbReference type="Pfam" id="PF02653">
    <property type="entry name" value="BPD_transp_2"/>
    <property type="match status" value="1"/>
</dbReference>
<comment type="subcellular location">
    <subcellularLocation>
        <location evidence="1">Cell membrane</location>
        <topology evidence="1">Multi-pass membrane protein</topology>
    </subcellularLocation>
</comment>
<reference evidence="6 7" key="1">
    <citation type="submission" date="2020-12" db="EMBL/GenBank/DDBJ databases">
        <title>HMF7856_wgs.fasta genome submission.</title>
        <authorList>
            <person name="Kang H."/>
            <person name="Kim H."/>
            <person name="Joh K."/>
        </authorList>
    </citation>
    <scope>NUCLEOTIDE SEQUENCE [LARGE SCALE GENOMIC DNA]</scope>
    <source>
        <strain evidence="6 7">HMF7856</strain>
    </source>
</reference>
<evidence type="ECO:0000256" key="1">
    <source>
        <dbReference type="ARBA" id="ARBA00004651"/>
    </source>
</evidence>
<dbReference type="EMBL" id="CP066775">
    <property type="protein sequence ID" value="QQL51131.1"/>
    <property type="molecule type" value="Genomic_DNA"/>
</dbReference>
<evidence type="ECO:0000313" key="6">
    <source>
        <dbReference type="EMBL" id="QQL51131.1"/>
    </source>
</evidence>
<protein>
    <submittedName>
        <fullName evidence="6">ABC transporter permease</fullName>
    </submittedName>
</protein>
<dbReference type="GO" id="GO:0005886">
    <property type="term" value="C:plasma membrane"/>
    <property type="evidence" value="ECO:0007669"/>
    <property type="project" value="UniProtKB-SubCell"/>
</dbReference>
<dbReference type="InterPro" id="IPR001851">
    <property type="entry name" value="ABC_transp_permease"/>
</dbReference>
<evidence type="ECO:0000313" key="7">
    <source>
        <dbReference type="Proteomes" id="UP000429232"/>
    </source>
</evidence>
<evidence type="ECO:0000256" key="2">
    <source>
        <dbReference type="ARBA" id="ARBA00022475"/>
    </source>
</evidence>
<keyword evidence="7" id="KW-1185">Reference proteome</keyword>
<dbReference type="CDD" id="cd06574">
    <property type="entry name" value="TM_PBP1_branched-chain-AA_like"/>
    <property type="match status" value="1"/>
</dbReference>
<dbReference type="AlphaFoldDB" id="A0A6I4HW06"/>
<dbReference type="PANTHER" id="PTHR32196">
    <property type="entry name" value="ABC TRANSPORTER PERMEASE PROTEIN YPHD-RELATED-RELATED"/>
    <property type="match status" value="1"/>
</dbReference>
<gene>
    <name evidence="6" type="ORF">GO620_006685</name>
</gene>
<name>A0A6I4HW06_9SPHI</name>
<proteinExistence type="predicted"/>
<dbReference type="GO" id="GO:0022857">
    <property type="term" value="F:transmembrane transporter activity"/>
    <property type="evidence" value="ECO:0007669"/>
    <property type="project" value="InterPro"/>
</dbReference>
<evidence type="ECO:0000256" key="4">
    <source>
        <dbReference type="ARBA" id="ARBA00022989"/>
    </source>
</evidence>
<accession>A0A6I4HW06</accession>
<keyword evidence="3" id="KW-0812">Transmembrane</keyword>
<dbReference type="RefSeq" id="WP_157523705.1">
    <property type="nucleotide sequence ID" value="NZ_CP066775.1"/>
</dbReference>
<dbReference type="KEGG" id="mgik:GO620_006685"/>
<keyword evidence="2" id="KW-1003">Cell membrane</keyword>